<dbReference type="InterPro" id="IPR005845">
    <property type="entry name" value="A-D-PHexomutase_a/b/a-II"/>
</dbReference>
<protein>
    <submittedName>
        <fullName evidence="12">Phosphomannomutase / phosphoglucomutase</fullName>
    </submittedName>
</protein>
<feature type="domain" description="Alpha-D-phosphohexomutase alpha/beta/alpha" evidence="10">
    <location>
        <begin position="158"/>
        <end position="256"/>
    </location>
</feature>
<dbReference type="STRING" id="1121432.SAMN02745219_01537"/>
<evidence type="ECO:0000313" key="12">
    <source>
        <dbReference type="EMBL" id="SHJ00759.1"/>
    </source>
</evidence>
<organism evidence="12 13">
    <name type="scientific">Desulfofundulus thermosubterraneus DSM 16057</name>
    <dbReference type="NCBI Taxonomy" id="1121432"/>
    <lineage>
        <taxon>Bacteria</taxon>
        <taxon>Bacillati</taxon>
        <taxon>Bacillota</taxon>
        <taxon>Clostridia</taxon>
        <taxon>Eubacteriales</taxon>
        <taxon>Peptococcaceae</taxon>
        <taxon>Desulfofundulus</taxon>
    </lineage>
</organism>
<dbReference type="SUPFAM" id="SSF55957">
    <property type="entry name" value="Phosphoglucomutase, C-terminal domain"/>
    <property type="match status" value="1"/>
</dbReference>
<dbReference type="InterPro" id="IPR016055">
    <property type="entry name" value="A-D-PHexomutase_a/b/a-I/II/III"/>
</dbReference>
<dbReference type="Pfam" id="PF02878">
    <property type="entry name" value="PGM_PMM_I"/>
    <property type="match status" value="1"/>
</dbReference>
<dbReference type="Gene3D" id="3.40.120.10">
    <property type="entry name" value="Alpha-D-Glucose-1,6-Bisphosphate, subunit A, domain 3"/>
    <property type="match status" value="3"/>
</dbReference>
<dbReference type="EMBL" id="FQZM01000017">
    <property type="protein sequence ID" value="SHJ00759.1"/>
    <property type="molecule type" value="Genomic_DNA"/>
</dbReference>
<dbReference type="GO" id="GO:0005975">
    <property type="term" value="P:carbohydrate metabolic process"/>
    <property type="evidence" value="ECO:0007669"/>
    <property type="project" value="InterPro"/>
</dbReference>
<dbReference type="PROSITE" id="PS00710">
    <property type="entry name" value="PGM_PMM"/>
    <property type="match status" value="1"/>
</dbReference>
<dbReference type="CDD" id="cd03089">
    <property type="entry name" value="PMM_PGM"/>
    <property type="match status" value="1"/>
</dbReference>
<dbReference type="InterPro" id="IPR005841">
    <property type="entry name" value="Alpha-D-phosphohexomutase_SF"/>
</dbReference>
<dbReference type="GO" id="GO:0000287">
    <property type="term" value="F:magnesium ion binding"/>
    <property type="evidence" value="ECO:0007669"/>
    <property type="project" value="InterPro"/>
</dbReference>
<dbReference type="InterPro" id="IPR005846">
    <property type="entry name" value="A-D-PHexomutase_a/b/a-III"/>
</dbReference>
<dbReference type="InterPro" id="IPR005843">
    <property type="entry name" value="A-D-PHexomutase_C"/>
</dbReference>
<keyword evidence="6" id="KW-0413">Isomerase</keyword>
<dbReference type="GO" id="GO:0016868">
    <property type="term" value="F:intramolecular phosphotransferase activity"/>
    <property type="evidence" value="ECO:0007669"/>
    <property type="project" value="InterPro"/>
</dbReference>
<evidence type="ECO:0000259" key="9">
    <source>
        <dbReference type="Pfam" id="PF02878"/>
    </source>
</evidence>
<dbReference type="PANTHER" id="PTHR43771">
    <property type="entry name" value="PHOSPHOMANNOMUTASE"/>
    <property type="match status" value="1"/>
</dbReference>
<keyword evidence="13" id="KW-1185">Reference proteome</keyword>
<dbReference type="Pfam" id="PF02879">
    <property type="entry name" value="PGM_PMM_II"/>
    <property type="match status" value="1"/>
</dbReference>
<sequence>MLKTSPFLNPSIFREYDIRGVAGKDLTFETARTLGKAFGTFLLEQGLSEVLVGRDNRASSGELRNGICDGLLSTGCDVIDLGLVVTPIVYFARYHLGVKGAVMVTGSHNPPEENGFKLAAGGAETIYGKEIQRLREICSLGSFATGRGKIKTADVVPAYLEMLADKIKLGPRQLKVVVDCGNGTAGYFAPQLLRRWGCNVIELYCTPDPVFPHHHPDPVKTANLLDLQKKVFEEGADLGVAYDGDADRLGVVDDRGNVVWGDRLMILFWREILPRFPGAPVLVEVKCSQSLVEEVARLGGKPIFSRTGHSLIKARMRELNAPFTGEMSGHMFFADEYYGYDDALYATGRLLRILSNTEEPLSLLLAGVPQYYSTAETRVPCPDEVKFAVVEQLVKEFQRRFEVIDVDGARVLFEDGWGLVRASNTQPVLVARCEARTPEGLQRICDLMKKAITAHPQVEDFQWEF</sequence>
<name>A0A1M6FSZ0_9FIRM</name>
<evidence type="ECO:0000256" key="5">
    <source>
        <dbReference type="ARBA" id="ARBA00022842"/>
    </source>
</evidence>
<dbReference type="RefSeq" id="WP_072868564.1">
    <property type="nucleotide sequence ID" value="NZ_FQZM01000017.1"/>
</dbReference>
<feature type="domain" description="Alpha-D-phosphohexomutase C-terminal" evidence="8">
    <location>
        <begin position="377"/>
        <end position="448"/>
    </location>
</feature>
<feature type="domain" description="Alpha-D-phosphohexomutase alpha/beta/alpha" evidence="9">
    <location>
        <begin position="12"/>
        <end position="137"/>
    </location>
</feature>
<feature type="domain" description="Alpha-D-phosphohexomutase alpha/beta/alpha" evidence="11">
    <location>
        <begin position="260"/>
        <end position="370"/>
    </location>
</feature>
<evidence type="ECO:0000256" key="2">
    <source>
        <dbReference type="ARBA" id="ARBA00010231"/>
    </source>
</evidence>
<keyword evidence="4 7" id="KW-0479">Metal-binding</keyword>
<evidence type="ECO:0000256" key="1">
    <source>
        <dbReference type="ARBA" id="ARBA00001946"/>
    </source>
</evidence>
<dbReference type="OrthoDB" id="9806956at2"/>
<dbReference type="PANTHER" id="PTHR43771:SF2">
    <property type="entry name" value="PHOSPHOMANNOMUTASE_PHOSPHOGLUCOMUTASE"/>
    <property type="match status" value="1"/>
</dbReference>
<dbReference type="PRINTS" id="PR00509">
    <property type="entry name" value="PGMPMM"/>
</dbReference>
<keyword evidence="3" id="KW-0597">Phosphoprotein</keyword>
<proteinExistence type="inferred from homology"/>
<comment type="similarity">
    <text evidence="2 7">Belongs to the phosphohexose mutase family.</text>
</comment>
<comment type="cofactor">
    <cofactor evidence="1">
        <name>Mg(2+)</name>
        <dbReference type="ChEBI" id="CHEBI:18420"/>
    </cofactor>
</comment>
<keyword evidence="5 7" id="KW-0460">Magnesium</keyword>
<evidence type="ECO:0000256" key="3">
    <source>
        <dbReference type="ARBA" id="ARBA00022553"/>
    </source>
</evidence>
<dbReference type="InterPro" id="IPR005844">
    <property type="entry name" value="A-D-PHexomutase_a/b/a-I"/>
</dbReference>
<evidence type="ECO:0000259" key="8">
    <source>
        <dbReference type="Pfam" id="PF00408"/>
    </source>
</evidence>
<dbReference type="AlphaFoldDB" id="A0A1M6FSZ0"/>
<dbReference type="Proteomes" id="UP000184529">
    <property type="component" value="Unassembled WGS sequence"/>
</dbReference>
<dbReference type="InterPro" id="IPR036900">
    <property type="entry name" value="A-D-PHexomutase_C_sf"/>
</dbReference>
<evidence type="ECO:0000313" key="13">
    <source>
        <dbReference type="Proteomes" id="UP000184529"/>
    </source>
</evidence>
<reference evidence="13" key="1">
    <citation type="submission" date="2016-11" db="EMBL/GenBank/DDBJ databases">
        <authorList>
            <person name="Varghese N."/>
            <person name="Submissions S."/>
        </authorList>
    </citation>
    <scope>NUCLEOTIDE SEQUENCE [LARGE SCALE GENOMIC DNA]</scope>
    <source>
        <strain evidence="13">DSM 16057</strain>
    </source>
</reference>
<evidence type="ECO:0000256" key="7">
    <source>
        <dbReference type="RuleBase" id="RU004326"/>
    </source>
</evidence>
<dbReference type="Pfam" id="PF00408">
    <property type="entry name" value="PGM_PMM_IV"/>
    <property type="match status" value="1"/>
</dbReference>
<gene>
    <name evidence="12" type="ORF">SAMN02745219_01537</name>
</gene>
<evidence type="ECO:0000259" key="10">
    <source>
        <dbReference type="Pfam" id="PF02879"/>
    </source>
</evidence>
<dbReference type="Gene3D" id="3.30.310.50">
    <property type="entry name" value="Alpha-D-phosphohexomutase, C-terminal domain"/>
    <property type="match status" value="1"/>
</dbReference>
<dbReference type="InterPro" id="IPR016066">
    <property type="entry name" value="A-D-PHexomutase_CS"/>
</dbReference>
<evidence type="ECO:0000259" key="11">
    <source>
        <dbReference type="Pfam" id="PF02880"/>
    </source>
</evidence>
<evidence type="ECO:0000256" key="6">
    <source>
        <dbReference type="ARBA" id="ARBA00023235"/>
    </source>
</evidence>
<dbReference type="Pfam" id="PF02880">
    <property type="entry name" value="PGM_PMM_III"/>
    <property type="match status" value="1"/>
</dbReference>
<dbReference type="SUPFAM" id="SSF53738">
    <property type="entry name" value="Phosphoglucomutase, first 3 domains"/>
    <property type="match status" value="3"/>
</dbReference>
<evidence type="ECO:0000256" key="4">
    <source>
        <dbReference type="ARBA" id="ARBA00022723"/>
    </source>
</evidence>
<accession>A0A1M6FSZ0</accession>